<protein>
    <submittedName>
        <fullName evidence="1">Uncharacterized protein</fullName>
    </submittedName>
</protein>
<dbReference type="AlphaFoldDB" id="A0A9J6FTM6"/>
<comment type="caution">
    <text evidence="1">The sequence shown here is derived from an EMBL/GenBank/DDBJ whole genome shotgun (WGS) entry which is preliminary data.</text>
</comment>
<accession>A0A9J6FTM6</accession>
<dbReference type="EMBL" id="JABSTR010000004">
    <property type="protein sequence ID" value="KAH9366123.1"/>
    <property type="molecule type" value="Genomic_DNA"/>
</dbReference>
<keyword evidence="2" id="KW-1185">Reference proteome</keyword>
<dbReference type="Proteomes" id="UP000821853">
    <property type="component" value="Chromosome 2"/>
</dbReference>
<dbReference type="VEuPathDB" id="VectorBase:HLOH_042758"/>
<reference evidence="1 2" key="1">
    <citation type="journal article" date="2020" name="Cell">
        <title>Large-Scale Comparative Analyses of Tick Genomes Elucidate Their Genetic Diversity and Vector Capacities.</title>
        <authorList>
            <consortium name="Tick Genome and Microbiome Consortium (TIGMIC)"/>
            <person name="Jia N."/>
            <person name="Wang J."/>
            <person name="Shi W."/>
            <person name="Du L."/>
            <person name="Sun Y."/>
            <person name="Zhan W."/>
            <person name="Jiang J.F."/>
            <person name="Wang Q."/>
            <person name="Zhang B."/>
            <person name="Ji P."/>
            <person name="Bell-Sakyi L."/>
            <person name="Cui X.M."/>
            <person name="Yuan T.T."/>
            <person name="Jiang B.G."/>
            <person name="Yang W.F."/>
            <person name="Lam T.T."/>
            <person name="Chang Q.C."/>
            <person name="Ding S.J."/>
            <person name="Wang X.J."/>
            <person name="Zhu J.G."/>
            <person name="Ruan X.D."/>
            <person name="Zhao L."/>
            <person name="Wei J.T."/>
            <person name="Ye R.Z."/>
            <person name="Que T.C."/>
            <person name="Du C.H."/>
            <person name="Zhou Y.H."/>
            <person name="Cheng J.X."/>
            <person name="Dai P.F."/>
            <person name="Guo W.B."/>
            <person name="Han X.H."/>
            <person name="Huang E.J."/>
            <person name="Li L.F."/>
            <person name="Wei W."/>
            <person name="Gao Y.C."/>
            <person name="Liu J.Z."/>
            <person name="Shao H.Z."/>
            <person name="Wang X."/>
            <person name="Wang C.C."/>
            <person name="Yang T.C."/>
            <person name="Huo Q.B."/>
            <person name="Li W."/>
            <person name="Chen H.Y."/>
            <person name="Chen S.E."/>
            <person name="Zhou L.G."/>
            <person name="Ni X.B."/>
            <person name="Tian J.H."/>
            <person name="Sheng Y."/>
            <person name="Liu T."/>
            <person name="Pan Y.S."/>
            <person name="Xia L.Y."/>
            <person name="Li J."/>
            <person name="Zhao F."/>
            <person name="Cao W.C."/>
        </authorList>
    </citation>
    <scope>NUCLEOTIDE SEQUENCE [LARGE SCALE GENOMIC DNA]</scope>
    <source>
        <strain evidence="1">HaeL-2018</strain>
    </source>
</reference>
<evidence type="ECO:0000313" key="1">
    <source>
        <dbReference type="EMBL" id="KAH9366123.1"/>
    </source>
</evidence>
<evidence type="ECO:0000313" key="2">
    <source>
        <dbReference type="Proteomes" id="UP000821853"/>
    </source>
</evidence>
<organism evidence="1 2">
    <name type="scientific">Haemaphysalis longicornis</name>
    <name type="common">Bush tick</name>
    <dbReference type="NCBI Taxonomy" id="44386"/>
    <lineage>
        <taxon>Eukaryota</taxon>
        <taxon>Metazoa</taxon>
        <taxon>Ecdysozoa</taxon>
        <taxon>Arthropoda</taxon>
        <taxon>Chelicerata</taxon>
        <taxon>Arachnida</taxon>
        <taxon>Acari</taxon>
        <taxon>Parasitiformes</taxon>
        <taxon>Ixodida</taxon>
        <taxon>Ixodoidea</taxon>
        <taxon>Ixodidae</taxon>
        <taxon>Haemaphysalinae</taxon>
        <taxon>Haemaphysalis</taxon>
    </lineage>
</organism>
<sequence length="81" mass="9373">MSEFLLQVLFLLNRHPMDLQVCPPTVLFSVVQLIAQTFYLGCLFMDNSFQVIDLLRTPGDLFMTALTLSKDSVILRRHERD</sequence>
<proteinExistence type="predicted"/>
<name>A0A9J6FTM6_HAELO</name>
<gene>
    <name evidence="1" type="ORF">HPB48_019903</name>
</gene>